<evidence type="ECO:0000313" key="1">
    <source>
        <dbReference type="EMBL" id="KFX68133.1"/>
    </source>
</evidence>
<gene>
    <name evidence="1" type="ORF">TMS3_0120540</name>
</gene>
<dbReference type="EMBL" id="AWSQ01000008">
    <property type="protein sequence ID" value="KFX68133.1"/>
    <property type="molecule type" value="Genomic_DNA"/>
</dbReference>
<dbReference type="STRING" id="1395571.TMS3_0120540"/>
<name>A0A0A1YGL1_9PSED</name>
<protein>
    <submittedName>
        <fullName evidence="1">Uncharacterized protein</fullName>
    </submittedName>
</protein>
<dbReference type="RefSeq" id="WP_025167072.1">
    <property type="nucleotide sequence ID" value="NZ_AWSQ01000008.1"/>
</dbReference>
<dbReference type="OrthoDB" id="6874909at2"/>
<dbReference type="AlphaFoldDB" id="A0A0A1YGL1"/>
<sequence>MGWLFSHRDKDRLVQLLLEPAESFTHKRTILEHALTGQELWTVVQLELKVANFINGNAVGDTYTFINCDLLEVQGGLWGSKSIPESAGPYYYGCPLHFLDMAPDGVCPTWREALRNDQPARPA</sequence>
<keyword evidence="2" id="KW-1185">Reference proteome</keyword>
<reference evidence="1 2" key="1">
    <citation type="journal article" date="2014" name="Genome Announc.">
        <title>Draft Genome Sequence of Petroleum Oil-Degrading Marine Bacterium Pseudomonas taeanensis Strain MS-3, Isolated from a Crude Oil-Contaminated Seashore.</title>
        <authorList>
            <person name="Lee S.Y."/>
            <person name="Kim S.H."/>
            <person name="Lee D.G."/>
            <person name="Shin S."/>
            <person name="Yun S.H."/>
            <person name="Choi C.W."/>
            <person name="Chung Y.H."/>
            <person name="Choi J.S."/>
            <person name="Kahng H.Y."/>
            <person name="Kim S.I."/>
        </authorList>
    </citation>
    <scope>NUCLEOTIDE SEQUENCE [LARGE SCALE GENOMIC DNA]</scope>
    <source>
        <strain evidence="1 2">MS-3</strain>
    </source>
</reference>
<organism evidence="1 2">
    <name type="scientific">Pseudomonas taeanensis MS-3</name>
    <dbReference type="NCBI Taxonomy" id="1395571"/>
    <lineage>
        <taxon>Bacteria</taxon>
        <taxon>Pseudomonadati</taxon>
        <taxon>Pseudomonadota</taxon>
        <taxon>Gammaproteobacteria</taxon>
        <taxon>Pseudomonadales</taxon>
        <taxon>Pseudomonadaceae</taxon>
        <taxon>Pseudomonas</taxon>
    </lineage>
</organism>
<evidence type="ECO:0000313" key="2">
    <source>
        <dbReference type="Proteomes" id="UP000030063"/>
    </source>
</evidence>
<dbReference type="Proteomes" id="UP000030063">
    <property type="component" value="Unassembled WGS sequence"/>
</dbReference>
<proteinExistence type="predicted"/>
<accession>A0A0A1YGL1</accession>
<comment type="caution">
    <text evidence="1">The sequence shown here is derived from an EMBL/GenBank/DDBJ whole genome shotgun (WGS) entry which is preliminary data.</text>
</comment>